<dbReference type="AlphaFoldDB" id="A0A8H6XXB2"/>
<name>A0A8H6XXB2_9AGAR</name>
<sequence length="249" mass="25618">MSASAPTSIFVAPVPFASAAAPAPSASAPPPTPSASASSVSTGPIQRTDTVLLAPTPDAQSTDDQDSINLHDGNPPLHTPVVAANGGSISSASPSPFLPPGPTAAQTFMSDVGLRPLIADDKKLESKPEIRGLQREIHGIVQSVASHIRLSTDTAITHGNAIGVLQNNLNDISSRLSDVTATLQRIEARQALLPAPAPVHDVAGLLAELTTTLKRARSPDPVRDGRVVRAHIDNANASPSPPCRTSHCP</sequence>
<keyword evidence="3" id="KW-1185">Reference proteome</keyword>
<accession>A0A8H6XXB2</accession>
<protein>
    <submittedName>
        <fullName evidence="2">Uncharacterized protein</fullName>
    </submittedName>
</protein>
<feature type="region of interest" description="Disordered" evidence="1">
    <location>
        <begin position="20"/>
        <end position="94"/>
    </location>
</feature>
<dbReference type="EMBL" id="JACAZI010000010">
    <property type="protein sequence ID" value="KAF7349953.1"/>
    <property type="molecule type" value="Genomic_DNA"/>
</dbReference>
<reference evidence="2" key="1">
    <citation type="submission" date="2020-05" db="EMBL/GenBank/DDBJ databases">
        <title>Mycena genomes resolve the evolution of fungal bioluminescence.</title>
        <authorList>
            <person name="Tsai I.J."/>
        </authorList>
    </citation>
    <scope>NUCLEOTIDE SEQUENCE</scope>
    <source>
        <strain evidence="2">CCC161011</strain>
    </source>
</reference>
<dbReference type="OrthoDB" id="3045370at2759"/>
<proteinExistence type="predicted"/>
<gene>
    <name evidence="2" type="ORF">MVEN_01296400</name>
</gene>
<organism evidence="2 3">
    <name type="scientific">Mycena venus</name>
    <dbReference type="NCBI Taxonomy" id="2733690"/>
    <lineage>
        <taxon>Eukaryota</taxon>
        <taxon>Fungi</taxon>
        <taxon>Dikarya</taxon>
        <taxon>Basidiomycota</taxon>
        <taxon>Agaricomycotina</taxon>
        <taxon>Agaricomycetes</taxon>
        <taxon>Agaricomycetidae</taxon>
        <taxon>Agaricales</taxon>
        <taxon>Marasmiineae</taxon>
        <taxon>Mycenaceae</taxon>
        <taxon>Mycena</taxon>
    </lineage>
</organism>
<evidence type="ECO:0000313" key="2">
    <source>
        <dbReference type="EMBL" id="KAF7349953.1"/>
    </source>
</evidence>
<evidence type="ECO:0000313" key="3">
    <source>
        <dbReference type="Proteomes" id="UP000620124"/>
    </source>
</evidence>
<dbReference type="Proteomes" id="UP000620124">
    <property type="component" value="Unassembled WGS sequence"/>
</dbReference>
<comment type="caution">
    <text evidence="2">The sequence shown here is derived from an EMBL/GenBank/DDBJ whole genome shotgun (WGS) entry which is preliminary data.</text>
</comment>
<evidence type="ECO:0000256" key="1">
    <source>
        <dbReference type="SAM" id="MobiDB-lite"/>
    </source>
</evidence>